<dbReference type="EMBL" id="ML122330">
    <property type="protein sequence ID" value="RPD53089.1"/>
    <property type="molecule type" value="Genomic_DNA"/>
</dbReference>
<dbReference type="Proteomes" id="UP000313359">
    <property type="component" value="Unassembled WGS sequence"/>
</dbReference>
<reference evidence="2" key="1">
    <citation type="journal article" date="2018" name="Genome Biol. Evol.">
        <title>Genomics and development of Lentinus tigrinus, a white-rot wood-decaying mushroom with dimorphic fruiting bodies.</title>
        <authorList>
            <person name="Wu B."/>
            <person name="Xu Z."/>
            <person name="Knudson A."/>
            <person name="Carlson A."/>
            <person name="Chen N."/>
            <person name="Kovaka S."/>
            <person name="LaButti K."/>
            <person name="Lipzen A."/>
            <person name="Pennachio C."/>
            <person name="Riley R."/>
            <person name="Schakwitz W."/>
            <person name="Umezawa K."/>
            <person name="Ohm R.A."/>
            <person name="Grigoriev I.V."/>
            <person name="Nagy L.G."/>
            <person name="Gibbons J."/>
            <person name="Hibbett D."/>
        </authorList>
    </citation>
    <scope>NUCLEOTIDE SEQUENCE [LARGE SCALE GENOMIC DNA]</scope>
    <source>
        <strain evidence="2">ALCF2SS1-6</strain>
    </source>
</reference>
<keyword evidence="3" id="KW-1185">Reference proteome</keyword>
<feature type="non-terminal residue" evidence="2">
    <location>
        <position position="98"/>
    </location>
</feature>
<dbReference type="OrthoDB" id="2756573at2759"/>
<proteinExistence type="predicted"/>
<evidence type="ECO:0000313" key="2">
    <source>
        <dbReference type="EMBL" id="RPD53089.1"/>
    </source>
</evidence>
<organism evidence="2 3">
    <name type="scientific">Lentinus tigrinus ALCF2SS1-6</name>
    <dbReference type="NCBI Taxonomy" id="1328759"/>
    <lineage>
        <taxon>Eukaryota</taxon>
        <taxon>Fungi</taxon>
        <taxon>Dikarya</taxon>
        <taxon>Basidiomycota</taxon>
        <taxon>Agaricomycotina</taxon>
        <taxon>Agaricomycetes</taxon>
        <taxon>Polyporales</taxon>
        <taxon>Polyporaceae</taxon>
        <taxon>Lentinus</taxon>
    </lineage>
</organism>
<evidence type="ECO:0000256" key="1">
    <source>
        <dbReference type="SAM" id="MobiDB-lite"/>
    </source>
</evidence>
<feature type="region of interest" description="Disordered" evidence="1">
    <location>
        <begin position="62"/>
        <end position="98"/>
    </location>
</feature>
<dbReference type="AlphaFoldDB" id="A0A5C2RQ91"/>
<accession>A0A5C2RQ91</accession>
<gene>
    <name evidence="2" type="ORF">L227DRAFT_581667</name>
</gene>
<sequence>MPQMAAVGLDSVSYVTYFTDPITSILISRFLLDLQEVHQYRADPQLSSLSVGQDSLRFSRVMGSLGESLPPPGDTSLEDERLQVASEDASEDNGGDEV</sequence>
<name>A0A5C2RQ91_9APHY</name>
<protein>
    <submittedName>
        <fullName evidence="2">Uncharacterized protein</fullName>
    </submittedName>
</protein>
<feature type="compositionally biased region" description="Acidic residues" evidence="1">
    <location>
        <begin position="88"/>
        <end position="98"/>
    </location>
</feature>
<evidence type="ECO:0000313" key="3">
    <source>
        <dbReference type="Proteomes" id="UP000313359"/>
    </source>
</evidence>